<dbReference type="AlphaFoldDB" id="A0A1S7LLY7"/>
<feature type="transmembrane region" description="Helical" evidence="2">
    <location>
        <begin position="16"/>
        <end position="35"/>
    </location>
</feature>
<evidence type="ECO:0000256" key="1">
    <source>
        <dbReference type="SAM" id="Coils"/>
    </source>
</evidence>
<dbReference type="EMBL" id="LO017727">
    <property type="protein sequence ID" value="CRH07668.1"/>
    <property type="molecule type" value="Genomic_DNA"/>
</dbReference>
<reference evidence="3" key="1">
    <citation type="submission" date="2015-04" db="EMBL/GenBank/DDBJ databases">
        <authorList>
            <person name="Syromyatnikov M.Y."/>
            <person name="Popov V.N."/>
        </authorList>
    </citation>
    <scope>NUCLEOTIDE SEQUENCE</scope>
    <source>
        <strain evidence="3">MO-1</strain>
    </source>
</reference>
<evidence type="ECO:0000313" key="3">
    <source>
        <dbReference type="EMBL" id="CRH07668.1"/>
    </source>
</evidence>
<sequence length="209" mass="23783">MDPEFDLVMQLTECSMSAFLIPFMLVISLFLHTGYATASSHGSRGDAAIAEAMKTNHDTMVHATDIVTLKKQIAKLETRYGLIQQTVKKRRVAFNNLEAEVRAADLSLKGMEKPMRDARTHYEKVQKLSLEYPEISTEKERKIYFEAKKRVTQKTAGQVKALQVLRDRLTLGYESLETALKAMDRTRSEIDQIRAQLHEANGVIRPVRD</sequence>
<protein>
    <submittedName>
        <fullName evidence="3">Uncharacterized protein</fullName>
    </submittedName>
</protein>
<organism evidence="3">
    <name type="scientific">Magnetococcus massalia (strain MO-1)</name>
    <dbReference type="NCBI Taxonomy" id="451514"/>
    <lineage>
        <taxon>Bacteria</taxon>
        <taxon>Pseudomonadati</taxon>
        <taxon>Pseudomonadota</taxon>
        <taxon>Magnetococcia</taxon>
        <taxon>Magnetococcales</taxon>
        <taxon>Magnetococcaceae</taxon>
        <taxon>Magnetococcus</taxon>
    </lineage>
</organism>
<keyword evidence="2" id="KW-0472">Membrane</keyword>
<evidence type="ECO:0000256" key="2">
    <source>
        <dbReference type="SAM" id="Phobius"/>
    </source>
</evidence>
<keyword evidence="2" id="KW-1133">Transmembrane helix</keyword>
<accession>A0A1S7LLY7</accession>
<feature type="coiled-coil region" evidence="1">
    <location>
        <begin position="176"/>
        <end position="203"/>
    </location>
</feature>
<keyword evidence="2" id="KW-0812">Transmembrane</keyword>
<name>A0A1S7LLY7_MAGMO</name>
<gene>
    <name evidence="3" type="ORF">MAGMO_3532</name>
</gene>
<keyword evidence="1" id="KW-0175">Coiled coil</keyword>
<proteinExistence type="predicted"/>